<evidence type="ECO:0000259" key="8">
    <source>
        <dbReference type="Pfam" id="PF02687"/>
    </source>
</evidence>
<keyword evidence="5 7" id="KW-0472">Membrane</keyword>
<dbReference type="PANTHER" id="PTHR30572">
    <property type="entry name" value="MEMBRANE COMPONENT OF TRANSPORTER-RELATED"/>
    <property type="match status" value="1"/>
</dbReference>
<dbReference type="Pfam" id="PF02687">
    <property type="entry name" value="FtsX"/>
    <property type="match status" value="2"/>
</dbReference>
<evidence type="ECO:0000256" key="5">
    <source>
        <dbReference type="ARBA" id="ARBA00023136"/>
    </source>
</evidence>
<dbReference type="Pfam" id="PF12704">
    <property type="entry name" value="MacB_PCD"/>
    <property type="match status" value="2"/>
</dbReference>
<evidence type="ECO:0000313" key="10">
    <source>
        <dbReference type="EMBL" id="XBH17015.1"/>
    </source>
</evidence>
<dbReference type="PANTHER" id="PTHR30572:SF4">
    <property type="entry name" value="ABC TRANSPORTER PERMEASE YTRF"/>
    <property type="match status" value="1"/>
</dbReference>
<feature type="transmembrane region" description="Helical" evidence="7">
    <location>
        <begin position="367"/>
        <end position="390"/>
    </location>
</feature>
<feature type="domain" description="MacB-like periplasmic core" evidence="9">
    <location>
        <begin position="573"/>
        <end position="721"/>
    </location>
</feature>
<dbReference type="InterPro" id="IPR025857">
    <property type="entry name" value="MacB_PCD"/>
</dbReference>
<evidence type="ECO:0000256" key="2">
    <source>
        <dbReference type="ARBA" id="ARBA00022475"/>
    </source>
</evidence>
<dbReference type="GO" id="GO:0005886">
    <property type="term" value="C:plasma membrane"/>
    <property type="evidence" value="ECO:0007669"/>
    <property type="project" value="UniProtKB-SubCell"/>
</dbReference>
<dbReference type="InterPro" id="IPR003838">
    <property type="entry name" value="ABC3_permease_C"/>
</dbReference>
<feature type="transmembrane region" description="Helical" evidence="7">
    <location>
        <begin position="426"/>
        <end position="451"/>
    </location>
</feature>
<dbReference type="InterPro" id="IPR047928">
    <property type="entry name" value="Perm_prefix_1"/>
</dbReference>
<keyword evidence="3 7" id="KW-0812">Transmembrane</keyword>
<feature type="transmembrane region" description="Helical" evidence="7">
    <location>
        <begin position="869"/>
        <end position="889"/>
    </location>
</feature>
<reference evidence="10" key="1">
    <citation type="submission" date="2023-03" db="EMBL/GenBank/DDBJ databases">
        <title>Edaphobacter sp.</title>
        <authorList>
            <person name="Huber K.J."/>
            <person name="Papendorf J."/>
            <person name="Pilke C."/>
            <person name="Bunk B."/>
            <person name="Sproeer C."/>
            <person name="Pester M."/>
        </authorList>
    </citation>
    <scope>NUCLEOTIDE SEQUENCE</scope>
    <source>
        <strain evidence="10">DSM 110680</strain>
    </source>
</reference>
<feature type="domain" description="MacB-like periplasmic core" evidence="9">
    <location>
        <begin position="86"/>
        <end position="269"/>
    </location>
</feature>
<dbReference type="NCBIfam" id="NF038403">
    <property type="entry name" value="perm_prefix_1"/>
    <property type="match status" value="1"/>
</dbReference>
<dbReference type="GO" id="GO:0022857">
    <property type="term" value="F:transmembrane transporter activity"/>
    <property type="evidence" value="ECO:0007669"/>
    <property type="project" value="TreeGrafter"/>
</dbReference>
<evidence type="ECO:0000256" key="4">
    <source>
        <dbReference type="ARBA" id="ARBA00022989"/>
    </source>
</evidence>
<dbReference type="AlphaFoldDB" id="A0AAU7DIW2"/>
<keyword evidence="2" id="KW-1003">Cell membrane</keyword>
<evidence type="ECO:0000256" key="7">
    <source>
        <dbReference type="SAM" id="Phobius"/>
    </source>
</evidence>
<gene>
    <name evidence="10" type="ORF">P8935_20880</name>
</gene>
<comment type="subcellular location">
    <subcellularLocation>
        <location evidence="1">Cell membrane</location>
        <topology evidence="1">Multi-pass membrane protein</topology>
    </subcellularLocation>
</comment>
<sequence>MRLLRWDRAKVNLSEEFESHLQMAIAERVARGEDPAHARAAALREFGNVPLIQDITRDRWGWLWLENLLHDFRYALRQLRRSPAFTATALLTLAFGIGANLGVFQLLYSVILADLPVAHPEDLVGVHAALTPFDEDWMVSYPAYQRLRASTPDVPLIASADSGQADLELPNRAVTKLSCELVSDNYFSGLGVTPAAGRLFIQADASQQQGEWPAVLRFDFARNTFGSAQQAVGQRMLLNGRPFVVIGVAHRRFLGLSTGYAPDIWVPLALQSTGGFDTGFDSLGPGHDVTLGKPWYNQPTIFWLTLTARIPRSHRAAVIARWDHAFQQDRVLMTEATADLPVKAARLRATTELVPANHGHGGIRQTFSAPLVLLMALSASIFLVGCLNLANLQLARLHTRAHELGVRLALGASRGRLLRQIVLEDTIVVVVGSVLAFVVGRLSSAILVRWASSRGWLLTIDLHPNLLVSSFGIALMLFSFFSFSVLPAFFFIRGNVAHAAGSRAKVAGVSQTASQRWRSNLLLAAQVSLSLLLSTMSACFAATLVHWETVDVGMDREHVLSVHIDMEQKRYVDNRESLPALLRQMQQRLQALPGVRSAAVEMRGSLQGIWNTALYVHGRSDLTNGQVHGEEDHVGPGFFATIGIPLLRGRDFTPADTQKTQLVAIISRSYARQLFGDADPIGQWVGYEPAPNDHKFLIIGEVADALVNGPQQDAPPIVYMSNDQNPAPVHSIRVRTVGDPVQLSDRVLQALHEVDPTLPINEIVPFAIELNGNLGTEKLLARLAGVYASLTLLLVAIGFYGVMSSRTARRKSEFGIRIALGATRRHIQMLIVGQTARILLAGILPGAVLSVLAVRTASHFLYGSVSANLLAIVAASVVLALSGSLATLIPARRAALADPLETLRSE</sequence>
<feature type="transmembrane region" description="Helical" evidence="7">
    <location>
        <begin position="471"/>
        <end position="492"/>
    </location>
</feature>
<accession>A0AAU7DIW2</accession>
<evidence type="ECO:0000259" key="9">
    <source>
        <dbReference type="Pfam" id="PF12704"/>
    </source>
</evidence>
<dbReference type="RefSeq" id="WP_348262247.1">
    <property type="nucleotide sequence ID" value="NZ_CP121196.1"/>
</dbReference>
<comment type="similarity">
    <text evidence="6">Belongs to the ABC-4 integral membrane protein family.</text>
</comment>
<name>A0AAU7DIW2_9BACT</name>
<evidence type="ECO:0000256" key="3">
    <source>
        <dbReference type="ARBA" id="ARBA00022692"/>
    </source>
</evidence>
<organism evidence="10">
    <name type="scientific">Telmatobacter sp. DSM 110680</name>
    <dbReference type="NCBI Taxonomy" id="3036704"/>
    <lineage>
        <taxon>Bacteria</taxon>
        <taxon>Pseudomonadati</taxon>
        <taxon>Acidobacteriota</taxon>
        <taxon>Terriglobia</taxon>
        <taxon>Terriglobales</taxon>
        <taxon>Acidobacteriaceae</taxon>
        <taxon>Telmatobacter</taxon>
    </lineage>
</organism>
<feature type="domain" description="ABC3 transporter permease C-terminal" evidence="8">
    <location>
        <begin position="787"/>
        <end position="895"/>
    </location>
</feature>
<feature type="transmembrane region" description="Helical" evidence="7">
    <location>
        <begin position="779"/>
        <end position="802"/>
    </location>
</feature>
<evidence type="ECO:0000256" key="1">
    <source>
        <dbReference type="ARBA" id="ARBA00004651"/>
    </source>
</evidence>
<dbReference type="EMBL" id="CP121196">
    <property type="protein sequence ID" value="XBH17015.1"/>
    <property type="molecule type" value="Genomic_DNA"/>
</dbReference>
<protein>
    <submittedName>
        <fullName evidence="10">ABC transporter permease</fullName>
    </submittedName>
</protein>
<evidence type="ECO:0000256" key="6">
    <source>
        <dbReference type="ARBA" id="ARBA00038076"/>
    </source>
</evidence>
<dbReference type="InterPro" id="IPR050250">
    <property type="entry name" value="Macrolide_Exporter_MacB"/>
</dbReference>
<feature type="transmembrane region" description="Helical" evidence="7">
    <location>
        <begin position="84"/>
        <end position="108"/>
    </location>
</feature>
<feature type="domain" description="ABC3 transporter permease C-terminal" evidence="8">
    <location>
        <begin position="376"/>
        <end position="486"/>
    </location>
</feature>
<feature type="transmembrane region" description="Helical" evidence="7">
    <location>
        <begin position="838"/>
        <end position="857"/>
    </location>
</feature>
<keyword evidence="4 7" id="KW-1133">Transmembrane helix</keyword>
<feature type="transmembrane region" description="Helical" evidence="7">
    <location>
        <begin position="521"/>
        <end position="547"/>
    </location>
</feature>
<proteinExistence type="inferred from homology"/>